<evidence type="ECO:0000256" key="5">
    <source>
        <dbReference type="ARBA" id="ARBA00022679"/>
    </source>
</evidence>
<dbReference type="SUPFAM" id="SSF46689">
    <property type="entry name" value="Homeodomain-like"/>
    <property type="match status" value="1"/>
</dbReference>
<dbReference type="GO" id="GO:0008725">
    <property type="term" value="F:DNA-3-methyladenine glycosylase activity"/>
    <property type="evidence" value="ECO:0007669"/>
    <property type="project" value="TreeGrafter"/>
</dbReference>
<dbReference type="STRING" id="1206085.SAMN05443575_4142"/>
<evidence type="ECO:0000256" key="1">
    <source>
        <dbReference type="ARBA" id="ARBA00000086"/>
    </source>
</evidence>
<dbReference type="InterPro" id="IPR011257">
    <property type="entry name" value="DNA_glycosylase"/>
</dbReference>
<evidence type="ECO:0000313" key="15">
    <source>
        <dbReference type="EMBL" id="SHH58293.1"/>
    </source>
</evidence>
<dbReference type="PROSITE" id="PS01124">
    <property type="entry name" value="HTH_ARAC_FAMILY_2"/>
    <property type="match status" value="1"/>
</dbReference>
<organism evidence="15 16">
    <name type="scientific">Jatrophihabitans endophyticus</name>
    <dbReference type="NCBI Taxonomy" id="1206085"/>
    <lineage>
        <taxon>Bacteria</taxon>
        <taxon>Bacillati</taxon>
        <taxon>Actinomycetota</taxon>
        <taxon>Actinomycetes</taxon>
        <taxon>Jatrophihabitantales</taxon>
        <taxon>Jatrophihabitantaceae</taxon>
        <taxon>Jatrophihabitans</taxon>
    </lineage>
</organism>
<keyword evidence="13" id="KW-0234">DNA repair</keyword>
<keyword evidence="12" id="KW-0804">Transcription</keyword>
<dbReference type="GO" id="GO:0032993">
    <property type="term" value="C:protein-DNA complex"/>
    <property type="evidence" value="ECO:0007669"/>
    <property type="project" value="TreeGrafter"/>
</dbReference>
<evidence type="ECO:0000256" key="6">
    <source>
        <dbReference type="ARBA" id="ARBA00022723"/>
    </source>
</evidence>
<dbReference type="InterPro" id="IPR009057">
    <property type="entry name" value="Homeodomain-like_sf"/>
</dbReference>
<evidence type="ECO:0000256" key="9">
    <source>
        <dbReference type="ARBA" id="ARBA00023015"/>
    </source>
</evidence>
<gene>
    <name evidence="15" type="ORF">SAMN05443575_4142</name>
</gene>
<evidence type="ECO:0000256" key="7">
    <source>
        <dbReference type="ARBA" id="ARBA00022763"/>
    </source>
</evidence>
<keyword evidence="7" id="KW-0227">DNA damage</keyword>
<dbReference type="InterPro" id="IPR051912">
    <property type="entry name" value="Alkylbase_DNA_Glycosylase/TA"/>
</dbReference>
<keyword evidence="9" id="KW-0805">Transcription regulation</keyword>
<keyword evidence="6" id="KW-0479">Metal-binding</keyword>
<comment type="cofactor">
    <cofactor evidence="2">
        <name>Zn(2+)</name>
        <dbReference type="ChEBI" id="CHEBI:29105"/>
    </cofactor>
</comment>
<dbReference type="Pfam" id="PF06029">
    <property type="entry name" value="AlkA_N"/>
    <property type="match status" value="1"/>
</dbReference>
<keyword evidence="10" id="KW-0238">DNA-binding</keyword>
<dbReference type="InterPro" id="IPR023170">
    <property type="entry name" value="HhH_base_excis_C"/>
</dbReference>
<dbReference type="FunFam" id="3.40.10.10:FF:000001">
    <property type="entry name" value="DNA-3-methyladenine glycosylase 2"/>
    <property type="match status" value="1"/>
</dbReference>
<dbReference type="InterPro" id="IPR037046">
    <property type="entry name" value="AlkA_N_sf"/>
</dbReference>
<dbReference type="InterPro" id="IPR003265">
    <property type="entry name" value="HhH-GPD_domain"/>
</dbReference>
<dbReference type="GO" id="GO:0008168">
    <property type="term" value="F:methyltransferase activity"/>
    <property type="evidence" value="ECO:0007669"/>
    <property type="project" value="UniProtKB-KW"/>
</dbReference>
<evidence type="ECO:0000256" key="10">
    <source>
        <dbReference type="ARBA" id="ARBA00023125"/>
    </source>
</evidence>
<dbReference type="PANTHER" id="PTHR43003:SF13">
    <property type="entry name" value="DNA-3-METHYLADENINE GLYCOSYLASE 2"/>
    <property type="match status" value="1"/>
</dbReference>
<dbReference type="PANTHER" id="PTHR43003">
    <property type="entry name" value="DNA-3-METHYLADENINE GLYCOSYLASE"/>
    <property type="match status" value="1"/>
</dbReference>
<comment type="catalytic activity">
    <reaction evidence="1">
        <text>Hydrolysis of alkylated DNA, releasing 3-methyladenine, 3-methylguanine, 7-methylguanine and 7-methyladenine.</text>
        <dbReference type="EC" id="3.2.2.21"/>
    </reaction>
</comment>
<dbReference type="SUPFAM" id="SSF57884">
    <property type="entry name" value="Ada DNA repair protein, N-terminal domain (N-Ada 10)"/>
    <property type="match status" value="1"/>
</dbReference>
<dbReference type="OrthoDB" id="9811249at2"/>
<dbReference type="Gene3D" id="1.10.1670.10">
    <property type="entry name" value="Helix-hairpin-Helix base-excision DNA repair enzymes (C-terminal)"/>
    <property type="match status" value="1"/>
</dbReference>
<keyword evidence="4" id="KW-0489">Methyltransferase</keyword>
<dbReference type="SMART" id="SM00478">
    <property type="entry name" value="ENDO3c"/>
    <property type="match status" value="1"/>
</dbReference>
<dbReference type="RefSeq" id="WP_073392328.1">
    <property type="nucleotide sequence ID" value="NZ_FQVU01000007.1"/>
</dbReference>
<evidence type="ECO:0000256" key="3">
    <source>
        <dbReference type="ARBA" id="ARBA00012000"/>
    </source>
</evidence>
<dbReference type="Gene3D" id="3.30.310.20">
    <property type="entry name" value="DNA-3-methyladenine glycosylase AlkA, N-terminal domain"/>
    <property type="match status" value="1"/>
</dbReference>
<evidence type="ECO:0000256" key="13">
    <source>
        <dbReference type="ARBA" id="ARBA00023204"/>
    </source>
</evidence>
<dbReference type="GO" id="GO:0005737">
    <property type="term" value="C:cytoplasm"/>
    <property type="evidence" value="ECO:0007669"/>
    <property type="project" value="TreeGrafter"/>
</dbReference>
<keyword evidence="8" id="KW-0862">Zinc</keyword>
<feature type="domain" description="HTH araC/xylS-type" evidence="14">
    <location>
        <begin position="88"/>
        <end position="186"/>
    </location>
</feature>
<dbReference type="CDD" id="cd00056">
    <property type="entry name" value="ENDO3c"/>
    <property type="match status" value="1"/>
</dbReference>
<dbReference type="GO" id="GO:0006307">
    <property type="term" value="P:DNA alkylation repair"/>
    <property type="evidence" value="ECO:0007669"/>
    <property type="project" value="TreeGrafter"/>
</dbReference>
<dbReference type="Pfam" id="PF02805">
    <property type="entry name" value="Ada_Zn_binding"/>
    <property type="match status" value="1"/>
</dbReference>
<dbReference type="SUPFAM" id="SSF55945">
    <property type="entry name" value="TATA-box binding protein-like"/>
    <property type="match status" value="1"/>
</dbReference>
<dbReference type="InterPro" id="IPR010316">
    <property type="entry name" value="AlkA_N"/>
</dbReference>
<keyword evidence="5" id="KW-0808">Transferase</keyword>
<evidence type="ECO:0000256" key="8">
    <source>
        <dbReference type="ARBA" id="ARBA00022833"/>
    </source>
</evidence>
<dbReference type="SMART" id="SM00342">
    <property type="entry name" value="HTH_ARAC"/>
    <property type="match status" value="1"/>
</dbReference>
<name>A0A1M5U6E4_9ACTN</name>
<evidence type="ECO:0000256" key="4">
    <source>
        <dbReference type="ARBA" id="ARBA00022603"/>
    </source>
</evidence>
<dbReference type="Proteomes" id="UP000186132">
    <property type="component" value="Unassembled WGS sequence"/>
</dbReference>
<dbReference type="GO" id="GO:0006285">
    <property type="term" value="P:base-excision repair, AP site formation"/>
    <property type="evidence" value="ECO:0007669"/>
    <property type="project" value="TreeGrafter"/>
</dbReference>
<dbReference type="InterPro" id="IPR004026">
    <property type="entry name" value="Ada_DNA_repair_Zn-bd"/>
</dbReference>
<protein>
    <recommendedName>
        <fullName evidence="3">DNA-3-methyladenine glycosylase II</fullName>
        <ecNumber evidence="3">3.2.2.21</ecNumber>
    </recommendedName>
</protein>
<dbReference type="GO" id="GO:0032259">
    <property type="term" value="P:methylation"/>
    <property type="evidence" value="ECO:0007669"/>
    <property type="project" value="UniProtKB-KW"/>
</dbReference>
<dbReference type="InterPro" id="IPR018060">
    <property type="entry name" value="HTH_AraC"/>
</dbReference>
<dbReference type="AlphaFoldDB" id="A0A1M5U6E4"/>
<dbReference type="GO" id="GO:0003700">
    <property type="term" value="F:DNA-binding transcription factor activity"/>
    <property type="evidence" value="ECO:0007669"/>
    <property type="project" value="InterPro"/>
</dbReference>
<evidence type="ECO:0000256" key="11">
    <source>
        <dbReference type="ARBA" id="ARBA00023159"/>
    </source>
</evidence>
<sequence length="480" mass="51570">MLLPDDETCYRAVQSRDARFDGWFFTAVRTTGIYCRPSCPAITPRRRNVTFHPSAAAAQRAGYRACKRCRPDASPGSPEWHVRGDVAGRALRLIDDGVVDRDGVPGLARRLGYSQRQVHRTLVAEVGAGPLALARAQRAQTARVLLETTDLSAADVAFAAGFASVRQFNDTVRDVFAATPSSLRAAGRVGARHEPGTVTLRLPYREPMTVSTVLDFLGAHAVPGLERYEDGVFTRLVPAPHGPALVSLSPGDAAVICAARLQDLRDLVTVVARVRRLLDLDADPVAVDAVLGRDPALAPLVAKRPGLRAPGSVDGFETAVRTVVGQQISVSGSRTVLGRIVAEYGEPTSDGWLSFPTPATLAAADAETLPMPRARGRAVRGLAEAFAAGHVALDTGVDRDEVRADLLALRGVGPWTADYLLMRTVGHPDVLLTSDLVVRRAAADLGVELADGRPDWAPWRTYATYHLWAHLYADLWSVTP</sequence>
<dbReference type="EMBL" id="FQVU01000007">
    <property type="protein sequence ID" value="SHH58293.1"/>
    <property type="molecule type" value="Genomic_DNA"/>
</dbReference>
<dbReference type="SUPFAM" id="SSF48150">
    <property type="entry name" value="DNA-glycosylase"/>
    <property type="match status" value="1"/>
</dbReference>
<proteinExistence type="predicted"/>
<evidence type="ECO:0000256" key="2">
    <source>
        <dbReference type="ARBA" id="ARBA00001947"/>
    </source>
</evidence>
<keyword evidence="11" id="KW-0010">Activator</keyword>
<dbReference type="SMART" id="SM01009">
    <property type="entry name" value="AlkA_N"/>
    <property type="match status" value="1"/>
</dbReference>
<dbReference type="GO" id="GO:0008270">
    <property type="term" value="F:zinc ion binding"/>
    <property type="evidence" value="ECO:0007669"/>
    <property type="project" value="InterPro"/>
</dbReference>
<dbReference type="Pfam" id="PF12833">
    <property type="entry name" value="HTH_18"/>
    <property type="match status" value="1"/>
</dbReference>
<evidence type="ECO:0000256" key="12">
    <source>
        <dbReference type="ARBA" id="ARBA00023163"/>
    </source>
</evidence>
<accession>A0A1M5U6E4</accession>
<dbReference type="GO" id="GO:0043916">
    <property type="term" value="F:DNA-7-methylguanine glycosylase activity"/>
    <property type="evidence" value="ECO:0007669"/>
    <property type="project" value="TreeGrafter"/>
</dbReference>
<reference evidence="15 16" key="1">
    <citation type="submission" date="2016-11" db="EMBL/GenBank/DDBJ databases">
        <authorList>
            <person name="Jaros S."/>
            <person name="Januszkiewicz K."/>
            <person name="Wedrychowicz H."/>
        </authorList>
    </citation>
    <scope>NUCLEOTIDE SEQUENCE [LARGE SCALE GENOMIC DNA]</scope>
    <source>
        <strain evidence="15 16">DSM 45627</strain>
    </source>
</reference>
<dbReference type="InterPro" id="IPR035451">
    <property type="entry name" value="Ada-like_dom_sf"/>
</dbReference>
<dbReference type="Gene3D" id="1.10.340.30">
    <property type="entry name" value="Hypothetical protein, domain 2"/>
    <property type="match status" value="1"/>
</dbReference>
<dbReference type="GO" id="GO:0043565">
    <property type="term" value="F:sequence-specific DNA binding"/>
    <property type="evidence" value="ECO:0007669"/>
    <property type="project" value="InterPro"/>
</dbReference>
<keyword evidence="16" id="KW-1185">Reference proteome</keyword>
<dbReference type="EC" id="3.2.2.21" evidence="3"/>
<evidence type="ECO:0000313" key="16">
    <source>
        <dbReference type="Proteomes" id="UP000186132"/>
    </source>
</evidence>
<dbReference type="Gene3D" id="1.10.10.60">
    <property type="entry name" value="Homeodomain-like"/>
    <property type="match status" value="1"/>
</dbReference>
<dbReference type="Gene3D" id="3.40.10.10">
    <property type="entry name" value="DNA Methylphosphotriester Repair Domain"/>
    <property type="match status" value="1"/>
</dbReference>
<dbReference type="GO" id="GO:0032131">
    <property type="term" value="F:alkylated DNA binding"/>
    <property type="evidence" value="ECO:0007669"/>
    <property type="project" value="TreeGrafter"/>
</dbReference>
<evidence type="ECO:0000259" key="14">
    <source>
        <dbReference type="PROSITE" id="PS01124"/>
    </source>
</evidence>